<gene>
    <name evidence="2" type="ORF">CI1B_64730</name>
</gene>
<dbReference type="OrthoDB" id="8234618at2"/>
<keyword evidence="1" id="KW-0472">Membrane</keyword>
<keyword evidence="1" id="KW-0812">Transmembrane</keyword>
<dbReference type="RefSeq" id="WP_139863147.1">
    <property type="nucleotide sequence ID" value="NZ_CAADFC020000028.1"/>
</dbReference>
<sequence length="148" mass="16086">MIFSLTNDPHDLLLKLALPPIVAFLAGWIIISAWANRQDAEATGFSPAVASAFFTPAIFITYLLFPPQFFTMSSSSAVLTIVLIPTVCGLLFAPTFFLLLPFGIKSLARVQEQMPAFSGGLLFTVFASWLITQAGWLAFLVYALAHAL</sequence>
<organism evidence="2 3">
    <name type="scientific">Bradyrhizobium ivorense</name>
    <dbReference type="NCBI Taxonomy" id="2511166"/>
    <lineage>
        <taxon>Bacteria</taxon>
        <taxon>Pseudomonadati</taxon>
        <taxon>Pseudomonadota</taxon>
        <taxon>Alphaproteobacteria</taxon>
        <taxon>Hyphomicrobiales</taxon>
        <taxon>Nitrobacteraceae</taxon>
        <taxon>Bradyrhizobium</taxon>
    </lineage>
</organism>
<reference evidence="2" key="1">
    <citation type="submission" date="2019-02" db="EMBL/GenBank/DDBJ databases">
        <authorList>
            <person name="Pothier F.J."/>
        </authorList>
    </citation>
    <scope>NUCLEOTIDE SEQUENCE</scope>
    <source>
        <strain evidence="2">CI-1B</strain>
    </source>
</reference>
<dbReference type="EMBL" id="CAADFC020000028">
    <property type="protein sequence ID" value="VIO76468.1"/>
    <property type="molecule type" value="Genomic_DNA"/>
</dbReference>
<evidence type="ECO:0000313" key="3">
    <source>
        <dbReference type="Proteomes" id="UP000328092"/>
    </source>
</evidence>
<evidence type="ECO:0000256" key="1">
    <source>
        <dbReference type="SAM" id="Phobius"/>
    </source>
</evidence>
<dbReference type="AlphaFoldDB" id="A0A508TQK8"/>
<feature type="transmembrane region" description="Helical" evidence="1">
    <location>
        <begin position="12"/>
        <end position="35"/>
    </location>
</feature>
<comment type="caution">
    <text evidence="2">The sequence shown here is derived from an EMBL/GenBank/DDBJ whole genome shotgun (WGS) entry which is preliminary data.</text>
</comment>
<name>A0A508TQK8_9BRAD</name>
<protein>
    <submittedName>
        <fullName evidence="2">Uncharacterized protein</fullName>
    </submittedName>
</protein>
<dbReference type="Proteomes" id="UP000328092">
    <property type="component" value="Unassembled WGS sequence"/>
</dbReference>
<feature type="transmembrane region" description="Helical" evidence="1">
    <location>
        <begin position="121"/>
        <end position="145"/>
    </location>
</feature>
<feature type="transmembrane region" description="Helical" evidence="1">
    <location>
        <begin position="47"/>
        <end position="65"/>
    </location>
</feature>
<proteinExistence type="predicted"/>
<keyword evidence="3" id="KW-1185">Reference proteome</keyword>
<keyword evidence="1" id="KW-1133">Transmembrane helix</keyword>
<accession>A0A508TQK8</accession>
<evidence type="ECO:0000313" key="2">
    <source>
        <dbReference type="EMBL" id="VIO76468.1"/>
    </source>
</evidence>
<feature type="transmembrane region" description="Helical" evidence="1">
    <location>
        <begin position="77"/>
        <end position="100"/>
    </location>
</feature>